<dbReference type="Gene3D" id="1.20.1250.20">
    <property type="entry name" value="MFS general substrate transporter like domains"/>
    <property type="match status" value="2"/>
</dbReference>
<feature type="transmembrane region" description="Helical" evidence="8">
    <location>
        <begin position="617"/>
        <end position="637"/>
    </location>
</feature>
<protein>
    <recommendedName>
        <fullName evidence="9">Major facilitator superfamily (MFS) profile domain-containing protein</fullName>
    </recommendedName>
</protein>
<feature type="transmembrane region" description="Helical" evidence="8">
    <location>
        <begin position="335"/>
        <end position="352"/>
    </location>
</feature>
<dbReference type="Pfam" id="PF07690">
    <property type="entry name" value="MFS_1"/>
    <property type="match status" value="2"/>
</dbReference>
<feature type="transmembrane region" description="Helical" evidence="8">
    <location>
        <begin position="657"/>
        <end position="675"/>
    </location>
</feature>
<feature type="domain" description="Major facilitator superfamily (MFS) profile" evidence="9">
    <location>
        <begin position="293"/>
        <end position="812"/>
    </location>
</feature>
<dbReference type="EMBL" id="BRXU01000014">
    <property type="protein sequence ID" value="GLC55773.1"/>
    <property type="molecule type" value="Genomic_DNA"/>
</dbReference>
<feature type="transmembrane region" description="Helical" evidence="8">
    <location>
        <begin position="509"/>
        <end position="528"/>
    </location>
</feature>
<evidence type="ECO:0000256" key="7">
    <source>
        <dbReference type="SAM" id="MobiDB-lite"/>
    </source>
</evidence>
<dbReference type="InterPro" id="IPR011701">
    <property type="entry name" value="MFS"/>
</dbReference>
<dbReference type="InterPro" id="IPR044770">
    <property type="entry name" value="MFS_spinster-like"/>
</dbReference>
<dbReference type="AlphaFoldDB" id="A0A9W6BPL2"/>
<feature type="region of interest" description="Disordered" evidence="7">
    <location>
        <begin position="110"/>
        <end position="141"/>
    </location>
</feature>
<sequence>MSVAAVIKQQSTFGSDLAFLQRRSLCPGSICWSATSKQQFSNALISSRSSGQLRGGHWRSHPCGPHGSRVRAGILARDGAATNGAVSAVVGPEIIILGLSPEALEVAGRATDGAPEPQPTPFSAPIGDDDEAESKGSTRPTILVTEKTLVAPDGLLPLPSEFRGEICGVVSLEAQADLSSARVLPDSVTASASSLAPATSPSSPAVGAAASVYVVAQAASPASGSVAAAAADGTPLDGSQSIAAHAGGIDGSSSKAAASAEQLQQPLLPTKPRKLWERLTTAVLSVQWGKMWALALLFVSYVHQATTGFALPAMLPMISNELHLTDMQGALLTTGYSYLYAVALVPIGLLADRVSRPRLLAAGLALWSVLTCTASGCRSFGELILARVGFAAAQGAQNPVCFSLIPELFPVNKSTALSLYNCAIYVGRALSFTAVLLARHLHDNDQAHLAARGGQRMETRLDHLDRADLHSLSIMHTAGDMAAATPDREFNFPLWEYGSELPDAAWRQVLRWIAIPGFLIGLAMMVTLQEPRQAALQPPATAPPPPAAVAAAAAPTAAGGAAPAALAAPPLAAAPAAKAEPTAAAEPAAAAPAAATATTAAGSAGGGIWALLRSPGFMSVTLAAAMNDVGSYALIAWQSTFYERVYGLESSSYAPVLAALLPIGGIIGGVGGGYLADRLSRTGRRAWVTAGATLAAAPCLAASCLAPTPELSYAALLVGFALSEMWRAPSAVMARGIAPPSMGSTASALYLCVRNLVGGMGPLLVAWLIGVCGLQWAMMVVPTMYFASGVIFAKAETLYDAEVAAKIKAGLL</sequence>
<keyword evidence="3 8" id="KW-0812">Transmembrane</keyword>
<evidence type="ECO:0000256" key="2">
    <source>
        <dbReference type="ARBA" id="ARBA00022448"/>
    </source>
</evidence>
<dbReference type="Proteomes" id="UP001165080">
    <property type="component" value="Unassembled WGS sequence"/>
</dbReference>
<dbReference type="GO" id="GO:0022857">
    <property type="term" value="F:transmembrane transporter activity"/>
    <property type="evidence" value="ECO:0007669"/>
    <property type="project" value="InterPro"/>
</dbReference>
<comment type="similarity">
    <text evidence="6">Belongs to the major facilitator superfamily. Spinster (TC 2.A.1.49) family.</text>
</comment>
<keyword evidence="5 8" id="KW-0472">Membrane</keyword>
<dbReference type="PROSITE" id="PS50850">
    <property type="entry name" value="MFS"/>
    <property type="match status" value="1"/>
</dbReference>
<feature type="transmembrane region" description="Helical" evidence="8">
    <location>
        <begin position="748"/>
        <end position="770"/>
    </location>
</feature>
<evidence type="ECO:0000313" key="10">
    <source>
        <dbReference type="EMBL" id="GLC55773.1"/>
    </source>
</evidence>
<comment type="caution">
    <text evidence="10">The sequence shown here is derived from an EMBL/GenBank/DDBJ whole genome shotgun (WGS) entry which is preliminary data.</text>
</comment>
<evidence type="ECO:0000256" key="6">
    <source>
        <dbReference type="ARBA" id="ARBA00024338"/>
    </source>
</evidence>
<feature type="transmembrane region" description="Helical" evidence="8">
    <location>
        <begin position="292"/>
        <end position="315"/>
    </location>
</feature>
<evidence type="ECO:0000256" key="1">
    <source>
        <dbReference type="ARBA" id="ARBA00004141"/>
    </source>
</evidence>
<name>A0A9W6BPL2_9CHLO</name>
<evidence type="ECO:0000259" key="9">
    <source>
        <dbReference type="PROSITE" id="PS50850"/>
    </source>
</evidence>
<dbReference type="PANTHER" id="PTHR23505:SF79">
    <property type="entry name" value="PROTEIN SPINSTER"/>
    <property type="match status" value="1"/>
</dbReference>
<comment type="subcellular location">
    <subcellularLocation>
        <location evidence="1">Membrane</location>
        <topology evidence="1">Multi-pass membrane protein</topology>
    </subcellularLocation>
</comment>
<dbReference type="GO" id="GO:0016020">
    <property type="term" value="C:membrane"/>
    <property type="evidence" value="ECO:0007669"/>
    <property type="project" value="UniProtKB-SubCell"/>
</dbReference>
<keyword evidence="11" id="KW-1185">Reference proteome</keyword>
<keyword evidence="4 8" id="KW-1133">Transmembrane helix</keyword>
<evidence type="ECO:0000313" key="11">
    <source>
        <dbReference type="Proteomes" id="UP001165080"/>
    </source>
</evidence>
<evidence type="ECO:0000256" key="4">
    <source>
        <dbReference type="ARBA" id="ARBA00022989"/>
    </source>
</evidence>
<dbReference type="SUPFAM" id="SSF103473">
    <property type="entry name" value="MFS general substrate transporter"/>
    <property type="match status" value="1"/>
</dbReference>
<evidence type="ECO:0000256" key="8">
    <source>
        <dbReference type="SAM" id="Phobius"/>
    </source>
</evidence>
<gene>
    <name evidence="10" type="primary">PLEST009932</name>
    <name evidence="10" type="ORF">PLESTB_001027300</name>
</gene>
<organism evidence="10 11">
    <name type="scientific">Pleodorina starrii</name>
    <dbReference type="NCBI Taxonomy" id="330485"/>
    <lineage>
        <taxon>Eukaryota</taxon>
        <taxon>Viridiplantae</taxon>
        <taxon>Chlorophyta</taxon>
        <taxon>core chlorophytes</taxon>
        <taxon>Chlorophyceae</taxon>
        <taxon>CS clade</taxon>
        <taxon>Chlamydomonadales</taxon>
        <taxon>Volvocaceae</taxon>
        <taxon>Pleodorina</taxon>
    </lineage>
</organism>
<accession>A0A9W6BPL2</accession>
<reference evidence="10 11" key="1">
    <citation type="journal article" date="2023" name="Commun. Biol.">
        <title>Reorganization of the ancestral sex-determining regions during the evolution of trioecy in Pleodorina starrii.</title>
        <authorList>
            <person name="Takahashi K."/>
            <person name="Suzuki S."/>
            <person name="Kawai-Toyooka H."/>
            <person name="Yamamoto K."/>
            <person name="Hamaji T."/>
            <person name="Ootsuki R."/>
            <person name="Yamaguchi H."/>
            <person name="Kawachi M."/>
            <person name="Higashiyama T."/>
            <person name="Nozaki H."/>
        </authorList>
    </citation>
    <scope>NUCLEOTIDE SEQUENCE [LARGE SCALE GENOMIC DNA]</scope>
    <source>
        <strain evidence="10 11">NIES-4479</strain>
    </source>
</reference>
<evidence type="ECO:0000256" key="3">
    <source>
        <dbReference type="ARBA" id="ARBA00022692"/>
    </source>
</evidence>
<evidence type="ECO:0000256" key="5">
    <source>
        <dbReference type="ARBA" id="ARBA00023136"/>
    </source>
</evidence>
<dbReference type="InterPro" id="IPR036259">
    <property type="entry name" value="MFS_trans_sf"/>
</dbReference>
<dbReference type="PANTHER" id="PTHR23505">
    <property type="entry name" value="SPINSTER"/>
    <property type="match status" value="1"/>
</dbReference>
<keyword evidence="2" id="KW-0813">Transport</keyword>
<proteinExistence type="inferred from homology"/>
<dbReference type="OrthoDB" id="3639251at2759"/>
<dbReference type="InterPro" id="IPR020846">
    <property type="entry name" value="MFS_dom"/>
</dbReference>